<feature type="compositionally biased region" description="Polar residues" evidence="5">
    <location>
        <begin position="70"/>
        <end position="79"/>
    </location>
</feature>
<dbReference type="RefSeq" id="XP_056509263.1">
    <property type="nucleotide sequence ID" value="XM_056656463.1"/>
</dbReference>
<keyword evidence="2" id="KW-0238">DNA-binding</keyword>
<accession>A0A9W9K358</accession>
<comment type="caution">
    <text evidence="7">The sequence shown here is derived from an EMBL/GenBank/DDBJ whole genome shotgun (WGS) entry which is preliminary data.</text>
</comment>
<evidence type="ECO:0000256" key="4">
    <source>
        <dbReference type="ARBA" id="ARBA00023242"/>
    </source>
</evidence>
<dbReference type="PANTHER" id="PTHR31069:SF26">
    <property type="entry name" value="ZN(2)-C6 FUNGAL-TYPE DOMAIN-CONTAINING PROTEIN"/>
    <property type="match status" value="1"/>
</dbReference>
<evidence type="ECO:0000259" key="6">
    <source>
        <dbReference type="PROSITE" id="PS50048"/>
    </source>
</evidence>
<dbReference type="EMBL" id="JAPMSZ010000009">
    <property type="protein sequence ID" value="KAJ5091065.1"/>
    <property type="molecule type" value="Genomic_DNA"/>
</dbReference>
<feature type="region of interest" description="Disordered" evidence="5">
    <location>
        <begin position="281"/>
        <end position="307"/>
    </location>
</feature>
<feature type="domain" description="Zn(2)-C6 fungal-type" evidence="6">
    <location>
        <begin position="24"/>
        <end position="54"/>
    </location>
</feature>
<keyword evidence="1" id="KW-0805">Transcription regulation</keyword>
<dbReference type="PANTHER" id="PTHR31069">
    <property type="entry name" value="OLEATE-ACTIVATED TRANSCRIPTION FACTOR 1-RELATED"/>
    <property type="match status" value="1"/>
</dbReference>
<evidence type="ECO:0000256" key="3">
    <source>
        <dbReference type="ARBA" id="ARBA00023163"/>
    </source>
</evidence>
<keyword evidence="3" id="KW-0804">Transcription</keyword>
<dbReference type="SUPFAM" id="SSF57701">
    <property type="entry name" value="Zn2/Cys6 DNA-binding domain"/>
    <property type="match status" value="1"/>
</dbReference>
<dbReference type="OrthoDB" id="2943660at2759"/>
<dbReference type="AlphaFoldDB" id="A0A9W9K358"/>
<dbReference type="GeneID" id="81395632"/>
<dbReference type="InterPro" id="IPR036864">
    <property type="entry name" value="Zn2-C6_fun-type_DNA-bd_sf"/>
</dbReference>
<keyword evidence="8" id="KW-1185">Reference proteome</keyword>
<keyword evidence="4" id="KW-0539">Nucleus</keyword>
<feature type="non-terminal residue" evidence="7">
    <location>
        <position position="1"/>
    </location>
</feature>
<feature type="compositionally biased region" description="Polar residues" evidence="5">
    <location>
        <begin position="103"/>
        <end position="126"/>
    </location>
</feature>
<feature type="region of interest" description="Disordered" evidence="5">
    <location>
        <begin position="61"/>
        <end position="126"/>
    </location>
</feature>
<dbReference type="Pfam" id="PF00172">
    <property type="entry name" value="Zn_clus"/>
    <property type="match status" value="1"/>
</dbReference>
<dbReference type="GO" id="GO:0008270">
    <property type="term" value="F:zinc ion binding"/>
    <property type="evidence" value="ECO:0007669"/>
    <property type="project" value="InterPro"/>
</dbReference>
<dbReference type="SMART" id="SM00066">
    <property type="entry name" value="GAL4"/>
    <property type="match status" value="1"/>
</dbReference>
<evidence type="ECO:0000256" key="1">
    <source>
        <dbReference type="ARBA" id="ARBA00023015"/>
    </source>
</evidence>
<dbReference type="PROSITE" id="PS50048">
    <property type="entry name" value="ZN2_CY6_FUNGAL_2"/>
    <property type="match status" value="1"/>
</dbReference>
<dbReference type="GO" id="GO:0003677">
    <property type="term" value="F:DNA binding"/>
    <property type="evidence" value="ECO:0007669"/>
    <property type="project" value="UniProtKB-KW"/>
</dbReference>
<reference evidence="7" key="2">
    <citation type="journal article" date="2023" name="IMA Fungus">
        <title>Comparative genomic study of the Penicillium genus elucidates a diverse pangenome and 15 lateral gene transfer events.</title>
        <authorList>
            <person name="Petersen C."/>
            <person name="Sorensen T."/>
            <person name="Nielsen M.R."/>
            <person name="Sondergaard T.E."/>
            <person name="Sorensen J.L."/>
            <person name="Fitzpatrick D.A."/>
            <person name="Frisvad J.C."/>
            <person name="Nielsen K.L."/>
        </authorList>
    </citation>
    <scope>NUCLEOTIDE SEQUENCE</scope>
    <source>
        <strain evidence="7">IBT 34128</strain>
    </source>
</reference>
<evidence type="ECO:0000256" key="2">
    <source>
        <dbReference type="ARBA" id="ARBA00023125"/>
    </source>
</evidence>
<dbReference type="PRINTS" id="PR00755">
    <property type="entry name" value="AFLATOXINBRP"/>
</dbReference>
<name>A0A9W9K358_9EURO</name>
<evidence type="ECO:0000313" key="8">
    <source>
        <dbReference type="Proteomes" id="UP001141434"/>
    </source>
</evidence>
<dbReference type="Gene3D" id="4.10.240.10">
    <property type="entry name" value="Zn(2)-C6 fungal-type DNA-binding domain"/>
    <property type="match status" value="1"/>
</dbReference>
<dbReference type="InterPro" id="IPR001138">
    <property type="entry name" value="Zn2Cys6_DnaBD"/>
</dbReference>
<evidence type="ECO:0000313" key="7">
    <source>
        <dbReference type="EMBL" id="KAJ5091065.1"/>
    </source>
</evidence>
<dbReference type="CDD" id="cd00067">
    <property type="entry name" value="GAL4"/>
    <property type="match status" value="1"/>
</dbReference>
<evidence type="ECO:0000256" key="5">
    <source>
        <dbReference type="SAM" id="MobiDB-lite"/>
    </source>
</evidence>
<reference evidence="7" key="1">
    <citation type="submission" date="2022-11" db="EMBL/GenBank/DDBJ databases">
        <authorList>
            <person name="Petersen C."/>
        </authorList>
    </citation>
    <scope>NUCLEOTIDE SEQUENCE</scope>
    <source>
        <strain evidence="7">IBT 34128</strain>
    </source>
</reference>
<sequence>PISLSKSSKMSTGQLPKSVKVRSTCNACQQAKIRCSHEKPSCRRCQKHKIDCIYSVSRRLGRPAKKTDPRSTISDQDGGSPSPIEGISDEKRTQKQTRKRYQSSKSKTMGSISKCGNASQDIPIGDNTQMPILMEMNSSGVSEGLEMDLPPESWLQELMSTHINDAVSTTTSSLVYGDVSWDAPFELFPESFKHHGPIDGYQSGDEYLSVPIIPESATETSTSQDLNVFPSSARNEMIETSILQDTNTSPWAWSSNARQELQSSSDCQMLDVMPSLSVASDQLDPSARFQSSEDSNDDDMYSPENSEIDPLPVEPPGYHCGCFKQGASELVESGLRTGRSRFSSLDSILVCQRELQNQAEVILQCRFCPQSEARANMLMIIMVTIDSFVTALEAISSAGACVDEERSPLGKGQNELGSGFQSYIEALPLLVGGFVVPVEEKARFIRHVLQARLSMLLLTIRRIRVCTQQVLAITPSRGRLMMMGETDRRLQLVIMKISMVG</sequence>
<organism evidence="7 8">
    <name type="scientific">Penicillium alfredii</name>
    <dbReference type="NCBI Taxonomy" id="1506179"/>
    <lineage>
        <taxon>Eukaryota</taxon>
        <taxon>Fungi</taxon>
        <taxon>Dikarya</taxon>
        <taxon>Ascomycota</taxon>
        <taxon>Pezizomycotina</taxon>
        <taxon>Eurotiomycetes</taxon>
        <taxon>Eurotiomycetidae</taxon>
        <taxon>Eurotiales</taxon>
        <taxon>Aspergillaceae</taxon>
        <taxon>Penicillium</taxon>
    </lineage>
</organism>
<dbReference type="GO" id="GO:0000981">
    <property type="term" value="F:DNA-binding transcription factor activity, RNA polymerase II-specific"/>
    <property type="evidence" value="ECO:0007669"/>
    <property type="project" value="InterPro"/>
</dbReference>
<gene>
    <name evidence="7" type="ORF">NUU61_005935</name>
</gene>
<proteinExistence type="predicted"/>
<protein>
    <recommendedName>
        <fullName evidence="6">Zn(2)-C6 fungal-type domain-containing protein</fullName>
    </recommendedName>
</protein>
<dbReference type="InterPro" id="IPR050675">
    <property type="entry name" value="OAF3"/>
</dbReference>
<dbReference type="Proteomes" id="UP001141434">
    <property type="component" value="Unassembled WGS sequence"/>
</dbReference>